<dbReference type="AlphaFoldDB" id="A0A0K1PRE5"/>
<evidence type="ECO:0008006" key="3">
    <source>
        <dbReference type="Google" id="ProtNLM"/>
    </source>
</evidence>
<organism evidence="1 2">
    <name type="scientific">Labilithrix luteola</name>
    <dbReference type="NCBI Taxonomy" id="1391654"/>
    <lineage>
        <taxon>Bacteria</taxon>
        <taxon>Pseudomonadati</taxon>
        <taxon>Myxococcota</taxon>
        <taxon>Polyangia</taxon>
        <taxon>Polyangiales</taxon>
        <taxon>Labilitrichaceae</taxon>
        <taxon>Labilithrix</taxon>
    </lineage>
</organism>
<dbReference type="Pfam" id="PF10698">
    <property type="entry name" value="DUF2505"/>
    <property type="match status" value="1"/>
</dbReference>
<accession>A0A0K1PRE5</accession>
<dbReference type="EMBL" id="CP012333">
    <property type="protein sequence ID" value="AKU96092.1"/>
    <property type="molecule type" value="Genomic_DNA"/>
</dbReference>
<keyword evidence="2" id="KW-1185">Reference proteome</keyword>
<dbReference type="OrthoDB" id="4230002at2"/>
<dbReference type="RefSeq" id="WP_146647434.1">
    <property type="nucleotide sequence ID" value="NZ_CP012333.1"/>
</dbReference>
<name>A0A0K1PRE5_9BACT</name>
<evidence type="ECO:0000313" key="2">
    <source>
        <dbReference type="Proteomes" id="UP000064967"/>
    </source>
</evidence>
<evidence type="ECO:0000313" key="1">
    <source>
        <dbReference type="EMBL" id="AKU96092.1"/>
    </source>
</evidence>
<protein>
    <recommendedName>
        <fullName evidence="3">DUF2505 domain-containing protein</fullName>
    </recommendedName>
</protein>
<dbReference type="InterPro" id="IPR019639">
    <property type="entry name" value="DUF2505"/>
</dbReference>
<sequence>MPSITLRHELNTDEETYWAKIVFDETFNKKMYVDHMHFPVWKLLDQKEDDAKLTRRIQVDPPVGNLPGPLKKVIGDRLSYTEDGTFDKKTKKYSFKVTPSTMTDKTKVNGEMWVEKAGDKKVTRICRIDVEVKVFMVGGMVEERILSDLRDAYDRGTIFTNDYIKANGL</sequence>
<dbReference type="Proteomes" id="UP000064967">
    <property type="component" value="Chromosome"/>
</dbReference>
<dbReference type="KEGG" id="llu:AKJ09_02756"/>
<gene>
    <name evidence="1" type="ORF">AKJ09_02756</name>
</gene>
<reference evidence="1 2" key="1">
    <citation type="submission" date="2015-08" db="EMBL/GenBank/DDBJ databases">
        <authorList>
            <person name="Babu N.S."/>
            <person name="Beckwith C.J."/>
            <person name="Beseler K.G."/>
            <person name="Brison A."/>
            <person name="Carone J.V."/>
            <person name="Caskin T.P."/>
            <person name="Diamond M."/>
            <person name="Durham M.E."/>
            <person name="Foxe J.M."/>
            <person name="Go M."/>
            <person name="Henderson B.A."/>
            <person name="Jones I.B."/>
            <person name="McGettigan J.A."/>
            <person name="Micheletti S.J."/>
            <person name="Nasrallah M.E."/>
            <person name="Ortiz D."/>
            <person name="Piller C.R."/>
            <person name="Privatt S.R."/>
            <person name="Schneider S.L."/>
            <person name="Sharp S."/>
            <person name="Smith T.C."/>
            <person name="Stanton J.D."/>
            <person name="Ullery H.E."/>
            <person name="Wilson R.J."/>
            <person name="Serrano M.G."/>
            <person name="Buck G."/>
            <person name="Lee V."/>
            <person name="Wang Y."/>
            <person name="Carvalho R."/>
            <person name="Voegtly L."/>
            <person name="Shi R."/>
            <person name="Duckworth R."/>
            <person name="Johnson A."/>
            <person name="Loviza R."/>
            <person name="Walstead R."/>
            <person name="Shah Z."/>
            <person name="Kiflezghi M."/>
            <person name="Wade K."/>
            <person name="Ball S.L."/>
            <person name="Bradley K.W."/>
            <person name="Asai D.J."/>
            <person name="Bowman C.A."/>
            <person name="Russell D.A."/>
            <person name="Pope W.H."/>
            <person name="Jacobs-Sera D."/>
            <person name="Hendrix R.W."/>
            <person name="Hatfull G.F."/>
        </authorList>
    </citation>
    <scope>NUCLEOTIDE SEQUENCE [LARGE SCALE GENOMIC DNA]</scope>
    <source>
        <strain evidence="1 2">DSM 27648</strain>
    </source>
</reference>
<proteinExistence type="predicted"/>